<dbReference type="GeneID" id="9942518"/>
<dbReference type="AlphaFoldDB" id="A0A1I7VM94"/>
<evidence type="ECO:0000313" key="1">
    <source>
        <dbReference type="EMBL" id="EFO23368.1"/>
    </source>
</evidence>
<dbReference type="InParanoid" id="A0A1I7VM94"/>
<organism evidence="2 3">
    <name type="scientific">Loa loa</name>
    <name type="common">Eye worm</name>
    <name type="synonym">Filaria loa</name>
    <dbReference type="NCBI Taxonomy" id="7209"/>
    <lineage>
        <taxon>Eukaryota</taxon>
        <taxon>Metazoa</taxon>
        <taxon>Ecdysozoa</taxon>
        <taxon>Nematoda</taxon>
        <taxon>Chromadorea</taxon>
        <taxon>Rhabditida</taxon>
        <taxon>Spirurina</taxon>
        <taxon>Spiruromorpha</taxon>
        <taxon>Filarioidea</taxon>
        <taxon>Onchocercidae</taxon>
        <taxon>Loa</taxon>
    </lineage>
</organism>
<dbReference type="RefSeq" id="XP_003140700.1">
    <property type="nucleotide sequence ID" value="XM_003140652.1"/>
</dbReference>
<dbReference type="WBParaSite" id="EN70_4117">
    <property type="protein sequence ID" value="EN70_4117"/>
    <property type="gene ID" value="EN70_4117"/>
</dbReference>
<dbReference type="CTD" id="9942518"/>
<protein>
    <submittedName>
        <fullName evidence="1 3">Uncharacterized protein</fullName>
    </submittedName>
</protein>
<name>A0A1I7VM94_LOALO</name>
<reference evidence="1 2" key="1">
    <citation type="submission" date="2012-04" db="EMBL/GenBank/DDBJ databases">
        <title>The Genome Sequence of Loa loa.</title>
        <authorList>
            <consortium name="The Broad Institute Genome Sequencing Platform"/>
            <consortium name="Broad Institute Genome Sequencing Center for Infectious Disease"/>
            <person name="Nutman T.B."/>
            <person name="Fink D.L."/>
            <person name="Russ C."/>
            <person name="Young S."/>
            <person name="Zeng Q."/>
            <person name="Gargeya S."/>
            <person name="Alvarado L."/>
            <person name="Berlin A."/>
            <person name="Chapman S.B."/>
            <person name="Chen Z."/>
            <person name="Freedman E."/>
            <person name="Gellesch M."/>
            <person name="Goldberg J."/>
            <person name="Griggs A."/>
            <person name="Gujja S."/>
            <person name="Heilman E.R."/>
            <person name="Heiman D."/>
            <person name="Howarth C."/>
            <person name="Mehta T."/>
            <person name="Neiman D."/>
            <person name="Pearson M."/>
            <person name="Roberts A."/>
            <person name="Saif S."/>
            <person name="Shea T."/>
            <person name="Shenoy N."/>
            <person name="Sisk P."/>
            <person name="Stolte C."/>
            <person name="Sykes S."/>
            <person name="White J."/>
            <person name="Yandava C."/>
            <person name="Haas B."/>
            <person name="Henn M.R."/>
            <person name="Nusbaum C."/>
            <person name="Birren B."/>
        </authorList>
    </citation>
    <scope>NUCLEOTIDE SEQUENCE [LARGE SCALE GENOMIC DNA]</scope>
</reference>
<keyword evidence="2" id="KW-1185">Reference proteome</keyword>
<reference evidence="3" key="2">
    <citation type="submission" date="2016-11" db="UniProtKB">
        <authorList>
            <consortium name="WormBaseParasite"/>
        </authorList>
    </citation>
    <scope>IDENTIFICATION</scope>
</reference>
<evidence type="ECO:0000313" key="2">
    <source>
        <dbReference type="Proteomes" id="UP000095285"/>
    </source>
</evidence>
<proteinExistence type="predicted"/>
<dbReference type="KEGG" id="loa:LOAG_05115"/>
<accession>A0A1I7VM94</accession>
<dbReference type="EMBL" id="JH712099">
    <property type="protein sequence ID" value="EFO23368.1"/>
    <property type="molecule type" value="Genomic_DNA"/>
</dbReference>
<gene>
    <name evidence="1 3" type="ORF">LOAG_05115</name>
</gene>
<sequence>MLDEFVNRSKTPQVPYELPTQSITVIKPETGDFKQKFVKRNPSLGRRERNTGLCYSK</sequence>
<accession>A0A1S0U1G4</accession>
<dbReference type="Proteomes" id="UP000095285">
    <property type="component" value="Unassembled WGS sequence"/>
</dbReference>
<evidence type="ECO:0000313" key="3">
    <source>
        <dbReference type="WBParaSite" id="EN70_4117"/>
    </source>
</evidence>